<comment type="similarity">
    <text evidence="12">Belongs to the helicase family. PriA subfamily.</text>
</comment>
<dbReference type="GO" id="GO:0006269">
    <property type="term" value="P:DNA replication, synthesis of primer"/>
    <property type="evidence" value="ECO:0007669"/>
    <property type="project" value="UniProtKB-KW"/>
</dbReference>
<dbReference type="Proteomes" id="UP000214973">
    <property type="component" value="Chromosome 1"/>
</dbReference>
<dbReference type="InterPro" id="IPR040498">
    <property type="entry name" value="PriA_CRR"/>
</dbReference>
<dbReference type="NCBIfam" id="TIGR00595">
    <property type="entry name" value="priA"/>
    <property type="match status" value="1"/>
</dbReference>
<evidence type="ECO:0000256" key="2">
    <source>
        <dbReference type="ARBA" id="ARBA00022705"/>
    </source>
</evidence>
<dbReference type="AlphaFoldDB" id="A0A239YYN6"/>
<keyword evidence="10 12" id="KW-0413">Isomerase</keyword>
<dbReference type="EC" id="5.6.2.4" evidence="12"/>
<feature type="binding site" evidence="12">
    <location>
        <position position="481"/>
    </location>
    <ligand>
        <name>Zn(2+)</name>
        <dbReference type="ChEBI" id="CHEBI:29105"/>
        <label>1</label>
    </ligand>
</feature>
<feature type="binding site" evidence="12">
    <location>
        <position position="441"/>
    </location>
    <ligand>
        <name>Zn(2+)</name>
        <dbReference type="ChEBI" id="CHEBI:29105"/>
        <label>1</label>
    </ligand>
</feature>
<feature type="binding site" evidence="12">
    <location>
        <position position="471"/>
    </location>
    <ligand>
        <name>Zn(2+)</name>
        <dbReference type="ChEBI" id="CHEBI:29105"/>
        <label>2</label>
    </ligand>
</feature>
<protein>
    <recommendedName>
        <fullName evidence="12">Replication restart protein PriA</fullName>
    </recommendedName>
    <alternativeName>
        <fullName evidence="12">ATP-dependent DNA helicase PriA</fullName>
        <ecNumber evidence="12">5.6.2.4</ecNumber>
    </alternativeName>
    <alternativeName>
        <fullName evidence="12">DNA 3'-5' helicase PriA</fullName>
    </alternativeName>
</protein>
<keyword evidence="3 12" id="KW-0479">Metal-binding</keyword>
<dbReference type="InterPro" id="IPR042115">
    <property type="entry name" value="PriA_3primeBD_sf"/>
</dbReference>
<name>A0A239YYN6_9FIRM</name>
<proteinExistence type="inferred from homology"/>
<evidence type="ECO:0000256" key="1">
    <source>
        <dbReference type="ARBA" id="ARBA00022515"/>
    </source>
</evidence>
<dbReference type="Gene3D" id="3.40.50.300">
    <property type="entry name" value="P-loop containing nucleotide triphosphate hydrolases"/>
    <property type="match status" value="2"/>
</dbReference>
<dbReference type="GO" id="GO:1990077">
    <property type="term" value="C:primosome complex"/>
    <property type="evidence" value="ECO:0007669"/>
    <property type="project" value="UniProtKB-UniRule"/>
</dbReference>
<evidence type="ECO:0000313" key="15">
    <source>
        <dbReference type="EMBL" id="SNV63922.1"/>
    </source>
</evidence>
<feature type="binding site" evidence="12">
    <location>
        <position position="468"/>
    </location>
    <ligand>
        <name>Zn(2+)</name>
        <dbReference type="ChEBI" id="CHEBI:29105"/>
        <label>2</label>
    </ligand>
</feature>
<dbReference type="InterPro" id="IPR027417">
    <property type="entry name" value="P-loop_NTPase"/>
</dbReference>
<evidence type="ECO:0000256" key="5">
    <source>
        <dbReference type="ARBA" id="ARBA00022801"/>
    </source>
</evidence>
<feature type="domain" description="Helicase ATP-binding" evidence="13">
    <location>
        <begin position="213"/>
        <end position="379"/>
    </location>
</feature>
<dbReference type="InterPro" id="IPR001650">
    <property type="entry name" value="Helicase_C-like"/>
</dbReference>
<evidence type="ECO:0000256" key="9">
    <source>
        <dbReference type="ARBA" id="ARBA00023125"/>
    </source>
</evidence>
<evidence type="ECO:0000313" key="16">
    <source>
        <dbReference type="Proteomes" id="UP000214973"/>
    </source>
</evidence>
<dbReference type="RefSeq" id="WP_095065836.1">
    <property type="nucleotide sequence ID" value="NZ_LT906470.1"/>
</dbReference>
<dbReference type="GO" id="GO:0006310">
    <property type="term" value="P:DNA recombination"/>
    <property type="evidence" value="ECO:0007669"/>
    <property type="project" value="InterPro"/>
</dbReference>
<evidence type="ECO:0000256" key="7">
    <source>
        <dbReference type="ARBA" id="ARBA00022833"/>
    </source>
</evidence>
<dbReference type="GO" id="GO:0005524">
    <property type="term" value="F:ATP binding"/>
    <property type="evidence" value="ECO:0007669"/>
    <property type="project" value="UniProtKB-UniRule"/>
</dbReference>
<keyword evidence="2 12" id="KW-0235">DNA replication</keyword>
<dbReference type="CDD" id="cd17929">
    <property type="entry name" value="DEXHc_priA"/>
    <property type="match status" value="1"/>
</dbReference>
<evidence type="ECO:0000256" key="4">
    <source>
        <dbReference type="ARBA" id="ARBA00022741"/>
    </source>
</evidence>
<sequence length="727" mass="83190">MRVAQIIINRPAKQLHKPLSYLMPKKFGTVLPGTRVLVPLGNSREEGILIGYTELTESPEFTLRNIVQILDSEPWFTPEMMDTARRLNEYYLCSYGDALRLFTVHKTLKSYEAPKEEWLVVTPDFSVDQFSGRKRKQRELAAYLLEVGGASKALLLAKGYSRMVIKQVSEAHGIVVESRFKATKTVFDELLTEEYKIPLSEAQQKAYESIQYAMDHHVYQPFLLHGVTGSGKTQIYLRATARCISQDKTAIILVPEIILTDQIVRRFVETFGDEVVVFHSKLTVQQRNNNWERLRRKDSHIIIGARSAIFAPAEDIGLIVVDEEHDTSYKQEDMVRYHARNVALWRGEAHGCPVILGSATPSVVSYHKAQNGTYRLLELPNRIFEQPMPSVSIVDMKEEMLHGNYSVFSDAMMHLIQRTLDEHNQMIILLNRRGYSTFVMCRDCGETIMCPHCDVAMVYHQAGEELRCHYCEHHEPIPAVCPKCKSKRIKFFGSGTQKVEEELRAHFQHARIARLDQDVTKHKQAAEDILHDFGNHKYDILLGTQMVSKGHDFKGVTAVGILTADSVLNIPVYSASERTFDLLTQTSGRAGRGDKTGHVVIQTYNPLNYAIIKSKTHDYVGFYHEEIQNREALGYPPFRQMIHMVVRHQDMNTLESVANCIVNDLERHKGNLDITINGPYETSIKKVRDMYRLAIMIRGTDLTDMKKYIYHSWIFTQEGLLIDVDPV</sequence>
<dbReference type="FunFam" id="3.40.50.300:FF:000489">
    <property type="entry name" value="Primosome assembly protein PriA"/>
    <property type="match status" value="1"/>
</dbReference>
<keyword evidence="7 12" id="KW-0862">Zinc</keyword>
<dbReference type="SMART" id="SM00487">
    <property type="entry name" value="DEXDc"/>
    <property type="match status" value="1"/>
</dbReference>
<dbReference type="Pfam" id="PF18074">
    <property type="entry name" value="PriA_C"/>
    <property type="match status" value="1"/>
</dbReference>
<dbReference type="InterPro" id="IPR014001">
    <property type="entry name" value="Helicase_ATP-bd"/>
</dbReference>
<evidence type="ECO:0000256" key="12">
    <source>
        <dbReference type="HAMAP-Rule" id="MF_00983"/>
    </source>
</evidence>
<keyword evidence="8 12" id="KW-0067">ATP-binding</keyword>
<feature type="binding site" evidence="12">
    <location>
        <position position="450"/>
    </location>
    <ligand>
        <name>Zn(2+)</name>
        <dbReference type="ChEBI" id="CHEBI:29105"/>
        <label>2</label>
    </ligand>
</feature>
<dbReference type="InterPro" id="IPR005259">
    <property type="entry name" value="PriA"/>
</dbReference>
<dbReference type="GO" id="GO:0006302">
    <property type="term" value="P:double-strand break repair"/>
    <property type="evidence" value="ECO:0007669"/>
    <property type="project" value="InterPro"/>
</dbReference>
<comment type="cofactor">
    <cofactor evidence="12">
        <name>Zn(2+)</name>
        <dbReference type="ChEBI" id="CHEBI:29105"/>
    </cofactor>
    <text evidence="12">Binds 2 zinc ions per subunit.</text>
</comment>
<comment type="function">
    <text evidence="12">Initiates the restart of stalled replication forks, which reloads the replicative helicase on sites other than the origin of replication. Recognizes and binds to abandoned replication forks and remodels them to uncover a helicase loading site. Promotes assembly of the primosome at these replication forks.</text>
</comment>
<keyword evidence="9 12" id="KW-0238">DNA-binding</keyword>
<dbReference type="GO" id="GO:0016887">
    <property type="term" value="F:ATP hydrolysis activity"/>
    <property type="evidence" value="ECO:0007669"/>
    <property type="project" value="RHEA"/>
</dbReference>
<dbReference type="CDD" id="cd18804">
    <property type="entry name" value="SF2_C_priA"/>
    <property type="match status" value="1"/>
</dbReference>
<comment type="catalytic activity">
    <reaction evidence="11 12">
        <text>ATP + H2O = ADP + phosphate + H(+)</text>
        <dbReference type="Rhea" id="RHEA:13065"/>
        <dbReference type="ChEBI" id="CHEBI:15377"/>
        <dbReference type="ChEBI" id="CHEBI:15378"/>
        <dbReference type="ChEBI" id="CHEBI:30616"/>
        <dbReference type="ChEBI" id="CHEBI:43474"/>
        <dbReference type="ChEBI" id="CHEBI:456216"/>
        <dbReference type="EC" id="5.6.2.4"/>
    </reaction>
</comment>
<comment type="subunit">
    <text evidence="12">Component of the replication restart primosome.</text>
</comment>
<dbReference type="InterPro" id="IPR041222">
    <property type="entry name" value="PriA_3primeBD"/>
</dbReference>
<keyword evidence="6 12" id="KW-0347">Helicase</keyword>
<dbReference type="GO" id="GO:0006270">
    <property type="term" value="P:DNA replication initiation"/>
    <property type="evidence" value="ECO:0007669"/>
    <property type="project" value="TreeGrafter"/>
</dbReference>
<evidence type="ECO:0000256" key="8">
    <source>
        <dbReference type="ARBA" id="ARBA00022840"/>
    </source>
</evidence>
<feature type="binding site" evidence="12">
    <location>
        <position position="444"/>
    </location>
    <ligand>
        <name>Zn(2+)</name>
        <dbReference type="ChEBI" id="CHEBI:29105"/>
        <label>1</label>
    </ligand>
</feature>
<dbReference type="SUPFAM" id="SSF52540">
    <property type="entry name" value="P-loop containing nucleoside triphosphate hydrolases"/>
    <property type="match status" value="1"/>
</dbReference>
<feature type="binding site" evidence="12">
    <location>
        <position position="453"/>
    </location>
    <ligand>
        <name>Zn(2+)</name>
        <dbReference type="ChEBI" id="CHEBI:29105"/>
        <label>2</label>
    </ligand>
</feature>
<keyword evidence="4 12" id="KW-0547">Nucleotide-binding</keyword>
<dbReference type="Pfam" id="PF18319">
    <property type="entry name" value="Zn_ribbon_PriA"/>
    <property type="match status" value="1"/>
</dbReference>
<dbReference type="Pfam" id="PF17764">
    <property type="entry name" value="PriA_3primeBD"/>
    <property type="match status" value="1"/>
</dbReference>
<dbReference type="PROSITE" id="PS51194">
    <property type="entry name" value="HELICASE_CTER"/>
    <property type="match status" value="1"/>
</dbReference>
<evidence type="ECO:0000259" key="14">
    <source>
        <dbReference type="PROSITE" id="PS51194"/>
    </source>
</evidence>
<keyword evidence="5 12" id="KW-0378">Hydrolase</keyword>
<dbReference type="GO" id="GO:0008270">
    <property type="term" value="F:zinc ion binding"/>
    <property type="evidence" value="ECO:0007669"/>
    <property type="project" value="UniProtKB-UniRule"/>
</dbReference>
<feature type="binding site" evidence="12">
    <location>
        <position position="484"/>
    </location>
    <ligand>
        <name>Zn(2+)</name>
        <dbReference type="ChEBI" id="CHEBI:29105"/>
        <label>1</label>
    </ligand>
</feature>
<evidence type="ECO:0000256" key="11">
    <source>
        <dbReference type="ARBA" id="ARBA00048988"/>
    </source>
</evidence>
<dbReference type="Gene3D" id="3.40.1440.60">
    <property type="entry name" value="PriA, 3(prime) DNA-binding domain"/>
    <property type="match status" value="1"/>
</dbReference>
<dbReference type="SMART" id="SM00490">
    <property type="entry name" value="HELICc"/>
    <property type="match status" value="1"/>
</dbReference>
<dbReference type="Pfam" id="PF00270">
    <property type="entry name" value="DEAD"/>
    <property type="match status" value="1"/>
</dbReference>
<evidence type="ECO:0000256" key="10">
    <source>
        <dbReference type="ARBA" id="ARBA00023235"/>
    </source>
</evidence>
<dbReference type="InterPro" id="IPR041236">
    <property type="entry name" value="PriA_C"/>
</dbReference>
<dbReference type="PANTHER" id="PTHR30580:SF1">
    <property type="entry name" value="COMF OPERON PROTEIN 1"/>
    <property type="match status" value="1"/>
</dbReference>
<dbReference type="KEGG" id="vrm:44547418_00862"/>
<accession>A0A239YYN6</accession>
<keyword evidence="16" id="KW-1185">Reference proteome</keyword>
<dbReference type="GO" id="GO:0043138">
    <property type="term" value="F:3'-5' DNA helicase activity"/>
    <property type="evidence" value="ECO:0007669"/>
    <property type="project" value="UniProtKB-EC"/>
</dbReference>
<evidence type="ECO:0000256" key="6">
    <source>
        <dbReference type="ARBA" id="ARBA00022806"/>
    </source>
</evidence>
<evidence type="ECO:0000259" key="13">
    <source>
        <dbReference type="PROSITE" id="PS51192"/>
    </source>
</evidence>
<dbReference type="PANTHER" id="PTHR30580">
    <property type="entry name" value="PRIMOSOMAL PROTEIN N"/>
    <property type="match status" value="1"/>
</dbReference>
<keyword evidence="1 12" id="KW-0639">Primosome</keyword>
<dbReference type="GO" id="GO:0003677">
    <property type="term" value="F:DNA binding"/>
    <property type="evidence" value="ECO:0007669"/>
    <property type="project" value="UniProtKB-UniRule"/>
</dbReference>
<feature type="domain" description="Helicase C-terminal" evidence="14">
    <location>
        <begin position="476"/>
        <end position="628"/>
    </location>
</feature>
<dbReference type="PROSITE" id="PS51192">
    <property type="entry name" value="HELICASE_ATP_BIND_1"/>
    <property type="match status" value="1"/>
</dbReference>
<dbReference type="Pfam" id="PF00271">
    <property type="entry name" value="Helicase_C"/>
    <property type="match status" value="1"/>
</dbReference>
<comment type="catalytic activity">
    <reaction evidence="12">
        <text>Couples ATP hydrolysis with the unwinding of duplex DNA by translocating in the 3'-5' direction.</text>
        <dbReference type="EC" id="5.6.2.4"/>
    </reaction>
</comment>
<dbReference type="InterPro" id="IPR011545">
    <property type="entry name" value="DEAD/DEAH_box_helicase_dom"/>
</dbReference>
<reference evidence="15 16" key="1">
    <citation type="submission" date="2017-06" db="EMBL/GenBank/DDBJ databases">
        <authorList>
            <consortium name="Pathogen Informatics"/>
        </authorList>
    </citation>
    <scope>NUCLEOTIDE SEQUENCE [LARGE SCALE GENOMIC DNA]</scope>
    <source>
        <strain evidence="15 16">NCTC12018</strain>
    </source>
</reference>
<gene>
    <name evidence="12 15" type="primary">priA</name>
    <name evidence="15" type="ORF">SAMEA44547418_00862</name>
</gene>
<dbReference type="EMBL" id="LT906470">
    <property type="protein sequence ID" value="SNV63922.1"/>
    <property type="molecule type" value="Genomic_DNA"/>
</dbReference>
<organism evidence="15 16">
    <name type="scientific">Veillonella rodentium</name>
    <dbReference type="NCBI Taxonomy" id="248315"/>
    <lineage>
        <taxon>Bacteria</taxon>
        <taxon>Bacillati</taxon>
        <taxon>Bacillota</taxon>
        <taxon>Negativicutes</taxon>
        <taxon>Veillonellales</taxon>
        <taxon>Veillonellaceae</taxon>
        <taxon>Veillonella</taxon>
    </lineage>
</organism>
<evidence type="ECO:0000256" key="3">
    <source>
        <dbReference type="ARBA" id="ARBA00022723"/>
    </source>
</evidence>
<dbReference type="HAMAP" id="MF_00983">
    <property type="entry name" value="PriA"/>
    <property type="match status" value="1"/>
</dbReference>